<dbReference type="InterPro" id="IPR029489">
    <property type="entry name" value="OGT/SEC/SPY_C"/>
</dbReference>
<evidence type="ECO:0000313" key="8">
    <source>
        <dbReference type="EMBL" id="EEQ48024.1"/>
    </source>
</evidence>
<comment type="pathway">
    <text evidence="1">Protein modification; protein glycosylation.</text>
</comment>
<protein>
    <recommendedName>
        <fullName evidence="7">O-GlcNAc transferase C-terminal domain-containing protein</fullName>
    </recommendedName>
</protein>
<keyword evidence="9" id="KW-1185">Reference proteome</keyword>
<evidence type="ECO:0000256" key="4">
    <source>
        <dbReference type="ARBA" id="ARBA00022737"/>
    </source>
</evidence>
<dbReference type="Pfam" id="PF13844">
    <property type="entry name" value="Glyco_transf_41"/>
    <property type="match status" value="2"/>
</dbReference>
<evidence type="ECO:0000256" key="3">
    <source>
        <dbReference type="ARBA" id="ARBA00022679"/>
    </source>
</evidence>
<feature type="region of interest" description="Disordered" evidence="6">
    <location>
        <begin position="920"/>
        <end position="946"/>
    </location>
</feature>
<dbReference type="PANTHER" id="PTHR44835:SF1">
    <property type="entry name" value="PROTEIN O-GLCNAC TRANSFERASE"/>
    <property type="match status" value="1"/>
</dbReference>
<accession>C4V4X6</accession>
<dbReference type="AlphaFoldDB" id="C4V4X6"/>
<evidence type="ECO:0000313" key="9">
    <source>
        <dbReference type="Proteomes" id="UP000005309"/>
    </source>
</evidence>
<keyword evidence="3" id="KW-0808">Transferase</keyword>
<feature type="compositionally biased region" description="Basic and acidic residues" evidence="6">
    <location>
        <begin position="920"/>
        <end position="929"/>
    </location>
</feature>
<feature type="domain" description="O-GlcNAc transferase C-terminal" evidence="7">
    <location>
        <begin position="712"/>
        <end position="887"/>
    </location>
</feature>
<proteinExistence type="predicted"/>
<dbReference type="HOGENOM" id="CLU_320224_0_0_9"/>
<dbReference type="SUPFAM" id="SSF53756">
    <property type="entry name" value="UDP-Glycosyltransferase/glycogen phosphorylase"/>
    <property type="match status" value="1"/>
</dbReference>
<name>C4V4X6_9FIRM</name>
<evidence type="ECO:0000259" key="7">
    <source>
        <dbReference type="Pfam" id="PF13844"/>
    </source>
</evidence>
<evidence type="ECO:0000256" key="1">
    <source>
        <dbReference type="ARBA" id="ARBA00004922"/>
    </source>
</evidence>
<dbReference type="OrthoDB" id="1660777at2"/>
<evidence type="ECO:0000256" key="6">
    <source>
        <dbReference type="SAM" id="MobiDB-lite"/>
    </source>
</evidence>
<keyword evidence="2" id="KW-0328">Glycosyltransferase</keyword>
<keyword evidence="4" id="KW-0677">Repeat</keyword>
<dbReference type="eggNOG" id="COG3914">
    <property type="taxonomic scope" value="Bacteria"/>
</dbReference>
<dbReference type="GO" id="GO:0016757">
    <property type="term" value="F:glycosyltransferase activity"/>
    <property type="evidence" value="ECO:0007669"/>
    <property type="project" value="UniProtKB-KW"/>
</dbReference>
<dbReference type="STRING" id="638302.HMPREF0908_1570"/>
<sequence>MMKKKKKQKAHAAKRRKVQKIRLGYLSADLGQGRLRELLPMFFMAYDAFRYEIYAYHTEIGGDSSRFAEKATVREVGTCTPEGAAELIRRDHLDLLVDLSLDAVSEHHAAVMRQRPAEHIVSLAEHVPEGLAMRLPMVDGQEVFPYCYTQIEQDAAYTYRAPLLDAGIPAIGMCGRMTAGESSHFLELLSCLLPAIGDVHLVLPASIAGGLSAEDIEQIAARGSAGSSLDFVDDLSYDTLDVVLGMSVDLIDVCHAAEHGIPLITAEHLVRDRYAKHLLCQLELPPRCDVQEAAAACLALCADRERLSACHGLLRWRLIDFCDAGMLQFVLERAYERVLAQGDGRSSAALSDELARAASRQDWNAVLTAAHQLDGHDALSAEQCMSLAWGYHFGGAAPLAARWAMSAQGLPADREGARLYLSVSGIVPGTQNGVFERVQHGLKRIEEGLSVVAEVRAALLKAYADHAPADSDAELASQCAIAYAREAADPFLQRVYYGAGLLKLNAADVSAQEVYEKSLGYGALFADVRPCTHQERRKKDKIRIGYISGDFRQHVMQYFVWPFLAGYDASAFDVYVYSLGKSDQYTDFFKTLVTRWRDLSAHERDMERIAQEIHADEVDILFDLAGHTAGTGLAALAWKPAPVQLSGLGYMATTGLRTVDYFVTDHCCDPEGSGSEAFYVEKLLRLTSQFCYNGYTHLPASTGTPARGRGYIQFASFNQYQKFRDPVLRAWQEIMERVPQARLLLKNNAYSRPGVVQSAYERLQQLGFDMNRVQFEQASRDYMNRYLDVDIALDTFPWPGGGTTCDALYMGVPVISYYTERHSTRFTYSILANIGLSDLASTSLSDYVETAVALAGNLDLLDALHRELRDRMKASPVMDQAGYIREMEECYRAIWAKWESENKGLSAGISSCKTGVRCRSSREGAEPPARDGAGAFVPGGTPVGTA</sequence>
<feature type="domain" description="O-GlcNAc transferase C-terminal" evidence="7">
    <location>
        <begin position="534"/>
        <end position="690"/>
    </location>
</feature>
<dbReference type="Gene3D" id="3.40.50.2000">
    <property type="entry name" value="Glycogen Phosphorylase B"/>
    <property type="match status" value="1"/>
</dbReference>
<organism evidence="8 9">
    <name type="scientific">Selenomonas flueggei ATCC 43531</name>
    <dbReference type="NCBI Taxonomy" id="638302"/>
    <lineage>
        <taxon>Bacteria</taxon>
        <taxon>Bacillati</taxon>
        <taxon>Bacillota</taxon>
        <taxon>Negativicutes</taxon>
        <taxon>Selenomonadales</taxon>
        <taxon>Selenomonadaceae</taxon>
        <taxon>Selenomonas</taxon>
    </lineage>
</organism>
<dbReference type="EMBL" id="ACLA01000022">
    <property type="protein sequence ID" value="EEQ48024.1"/>
    <property type="molecule type" value="Genomic_DNA"/>
</dbReference>
<keyword evidence="5" id="KW-0802">TPR repeat</keyword>
<evidence type="ECO:0000256" key="5">
    <source>
        <dbReference type="ARBA" id="ARBA00022803"/>
    </source>
</evidence>
<dbReference type="RefSeq" id="WP_006690304.1">
    <property type="nucleotide sequence ID" value="NZ_GG694006.1"/>
</dbReference>
<gene>
    <name evidence="8" type="ORF">HMPREF0908_1570</name>
</gene>
<dbReference type="Proteomes" id="UP000005309">
    <property type="component" value="Unassembled WGS sequence"/>
</dbReference>
<comment type="caution">
    <text evidence="8">The sequence shown here is derived from an EMBL/GenBank/DDBJ whole genome shotgun (WGS) entry which is preliminary data.</text>
</comment>
<dbReference type="InterPro" id="IPR051939">
    <property type="entry name" value="Glycosyltr_41/O-GlcNAc_trsf"/>
</dbReference>
<dbReference type="Gene3D" id="3.40.50.11380">
    <property type="match status" value="2"/>
</dbReference>
<evidence type="ECO:0000256" key="2">
    <source>
        <dbReference type="ARBA" id="ARBA00022676"/>
    </source>
</evidence>
<dbReference type="PANTHER" id="PTHR44835">
    <property type="entry name" value="UDP-N-ACETYLGLUCOSAMINE--PEPTIDE N-ACETYLGLUCOSAMINYLTRANSFERASE SPINDLY-RELATED"/>
    <property type="match status" value="1"/>
</dbReference>
<reference evidence="8 9" key="1">
    <citation type="submission" date="2009-04" db="EMBL/GenBank/DDBJ databases">
        <authorList>
            <person name="Qin X."/>
            <person name="Bachman B."/>
            <person name="Battles P."/>
            <person name="Bell A."/>
            <person name="Bess C."/>
            <person name="Bickham C."/>
            <person name="Chaboub L."/>
            <person name="Chen D."/>
            <person name="Coyle M."/>
            <person name="Deiros D.R."/>
            <person name="Dinh H."/>
            <person name="Forbes L."/>
            <person name="Fowler G."/>
            <person name="Francisco L."/>
            <person name="Fu Q."/>
            <person name="Gubbala S."/>
            <person name="Hale W."/>
            <person name="Han Y."/>
            <person name="Hemphill L."/>
            <person name="Highlander S.K."/>
            <person name="Hirani K."/>
            <person name="Hogues M."/>
            <person name="Jackson L."/>
            <person name="Jakkamsetti A."/>
            <person name="Javaid M."/>
            <person name="Jiang H."/>
            <person name="Korchina V."/>
            <person name="Kovar C."/>
            <person name="Lara F."/>
            <person name="Lee S."/>
            <person name="Mata R."/>
            <person name="Mathew T."/>
            <person name="Moen C."/>
            <person name="Morales K."/>
            <person name="Munidasa M."/>
            <person name="Nazareth L."/>
            <person name="Ngo R."/>
            <person name="Nguyen L."/>
            <person name="Okwuonu G."/>
            <person name="Ongeri F."/>
            <person name="Patil S."/>
            <person name="Petrosino J."/>
            <person name="Pham C."/>
            <person name="Pham P."/>
            <person name="Pu L.-L."/>
            <person name="Puazo M."/>
            <person name="Raj R."/>
            <person name="Reid J."/>
            <person name="Rouhana J."/>
            <person name="Saada N."/>
            <person name="Shang Y."/>
            <person name="Simmons D."/>
            <person name="Thornton R."/>
            <person name="Warren J."/>
            <person name="Weissenberger G."/>
            <person name="Zhang J."/>
            <person name="Zhang L."/>
            <person name="Zhou C."/>
            <person name="Zhu D."/>
            <person name="Muzny D."/>
            <person name="Worley K."/>
            <person name="Gibbs R."/>
        </authorList>
    </citation>
    <scope>NUCLEOTIDE SEQUENCE [LARGE SCALE GENOMIC DNA]</scope>
    <source>
        <strain evidence="8 9">ATCC 43531</strain>
    </source>
</reference>